<evidence type="ECO:0000313" key="2">
    <source>
        <dbReference type="EMBL" id="KAK4433246.1"/>
    </source>
</evidence>
<sequence>MWPDGFYYQEQMFYNSRWTKDVEKRSSTRWSHMHKWVFFRPERPNIHAVMCALYDINKKYKTKITYEWVQTRVVSLRERYQLFRWVVNLEGNFSYLTILQNRKARCYVNAYEDLWPQLCVLFERPNNPQDDVIQADRFDLNVSARDVGWVEAPQHHEGQAAIPAEGNVVVPAEGNAGAPSEGDAAVAADPVVTLSGSSMDSDSAGSMWRALDEYYASESDPDSVLPPPGVPRLTVKRENVPPVSPPSQKSAEATSSTTSSLTPLKKKI</sequence>
<accession>A0AAE1YNX0</accession>
<comment type="caution">
    <text evidence="2">The sequence shown here is derived from an EMBL/GenBank/DDBJ whole genome shotgun (WGS) entry which is preliminary data.</text>
</comment>
<name>A0AAE1YNX0_9LAMI</name>
<feature type="region of interest" description="Disordered" evidence="1">
    <location>
        <begin position="216"/>
        <end position="268"/>
    </location>
</feature>
<keyword evidence="3" id="KW-1185">Reference proteome</keyword>
<evidence type="ECO:0000313" key="3">
    <source>
        <dbReference type="Proteomes" id="UP001293254"/>
    </source>
</evidence>
<proteinExistence type="predicted"/>
<dbReference type="EMBL" id="JACGWO010000003">
    <property type="protein sequence ID" value="KAK4433246.1"/>
    <property type="molecule type" value="Genomic_DNA"/>
</dbReference>
<dbReference type="AlphaFoldDB" id="A0AAE1YNX0"/>
<organism evidence="2 3">
    <name type="scientific">Sesamum alatum</name>
    <dbReference type="NCBI Taxonomy" id="300844"/>
    <lineage>
        <taxon>Eukaryota</taxon>
        <taxon>Viridiplantae</taxon>
        <taxon>Streptophyta</taxon>
        <taxon>Embryophyta</taxon>
        <taxon>Tracheophyta</taxon>
        <taxon>Spermatophyta</taxon>
        <taxon>Magnoliopsida</taxon>
        <taxon>eudicotyledons</taxon>
        <taxon>Gunneridae</taxon>
        <taxon>Pentapetalae</taxon>
        <taxon>asterids</taxon>
        <taxon>lamiids</taxon>
        <taxon>Lamiales</taxon>
        <taxon>Pedaliaceae</taxon>
        <taxon>Sesamum</taxon>
    </lineage>
</organism>
<protein>
    <submittedName>
        <fullName evidence="2">Uncharacterized protein</fullName>
    </submittedName>
</protein>
<gene>
    <name evidence="2" type="ORF">Salat_1086900</name>
</gene>
<reference evidence="2" key="2">
    <citation type="journal article" date="2024" name="Plant">
        <title>Genomic evolution and insights into agronomic trait innovations of Sesamum species.</title>
        <authorList>
            <person name="Miao H."/>
            <person name="Wang L."/>
            <person name="Qu L."/>
            <person name="Liu H."/>
            <person name="Sun Y."/>
            <person name="Le M."/>
            <person name="Wang Q."/>
            <person name="Wei S."/>
            <person name="Zheng Y."/>
            <person name="Lin W."/>
            <person name="Duan Y."/>
            <person name="Cao H."/>
            <person name="Xiong S."/>
            <person name="Wang X."/>
            <person name="Wei L."/>
            <person name="Li C."/>
            <person name="Ma Q."/>
            <person name="Ju M."/>
            <person name="Zhao R."/>
            <person name="Li G."/>
            <person name="Mu C."/>
            <person name="Tian Q."/>
            <person name="Mei H."/>
            <person name="Zhang T."/>
            <person name="Gao T."/>
            <person name="Zhang H."/>
        </authorList>
    </citation>
    <scope>NUCLEOTIDE SEQUENCE</scope>
    <source>
        <strain evidence="2">3651</strain>
    </source>
</reference>
<evidence type="ECO:0000256" key="1">
    <source>
        <dbReference type="SAM" id="MobiDB-lite"/>
    </source>
</evidence>
<reference evidence="2" key="1">
    <citation type="submission" date="2020-06" db="EMBL/GenBank/DDBJ databases">
        <authorList>
            <person name="Li T."/>
            <person name="Hu X."/>
            <person name="Zhang T."/>
            <person name="Song X."/>
            <person name="Zhang H."/>
            <person name="Dai N."/>
            <person name="Sheng W."/>
            <person name="Hou X."/>
            <person name="Wei L."/>
        </authorList>
    </citation>
    <scope>NUCLEOTIDE SEQUENCE</scope>
    <source>
        <strain evidence="2">3651</strain>
        <tissue evidence="2">Leaf</tissue>
    </source>
</reference>
<dbReference type="Proteomes" id="UP001293254">
    <property type="component" value="Unassembled WGS sequence"/>
</dbReference>
<feature type="compositionally biased region" description="Low complexity" evidence="1">
    <location>
        <begin position="247"/>
        <end position="268"/>
    </location>
</feature>